<protein>
    <submittedName>
        <fullName evidence="7">Processive 1,2-diacylglycerol beta-glucosyltransferase</fullName>
    </submittedName>
</protein>
<dbReference type="GO" id="GO:0009247">
    <property type="term" value="P:glycolipid biosynthetic process"/>
    <property type="evidence" value="ECO:0007669"/>
    <property type="project" value="InterPro"/>
</dbReference>
<sequence length="413" mass="46323">MNVTDFAILSKSKVAGEIMRKKRVLLFSEGFGTGHTGAAYALAEGIKRLNPAVQCRVIELGRFLNPTVAPWILSAYRKTVSSQPKLVGMLYKTQYHRSLNRFTKLALHRVFYTHARQVIEQLKPDLIICTHPLPAAVVSRLKHLGLKVPLYTLITDYDAHGSWVNAEVNRYLVSTSRVKAILTGRGIPSDQVKVTGIPVHPKFWERSNREALRQELGLADMPTVLIMGGGWGLMFGEGIMNALTAKIDHIQLIFCMGSNNKLVDKMRSDPRFQHPNITVLGYSSDVNKLMDAADLLITKPGGMTCTEALAKGIPMLFYQAIPGQEEKNCQYFVELGLAEMLDSETVIDKWFRLLQREYAELEKQRRLRLSPDHYQPHHCAVTVLEMLIKQEKLAGENGSPAQTRGDKAVYLAP</sequence>
<keyword evidence="3" id="KW-0328">Glycosyltransferase</keyword>
<evidence type="ECO:0000256" key="3">
    <source>
        <dbReference type="ARBA" id="ARBA00022676"/>
    </source>
</evidence>
<dbReference type="InterPro" id="IPR050519">
    <property type="entry name" value="Glycosyltransf_28_UgtP"/>
</dbReference>
<dbReference type="InterPro" id="IPR009695">
    <property type="entry name" value="Diacylglyc_glucosyltr_N"/>
</dbReference>
<evidence type="ECO:0000313" key="8">
    <source>
        <dbReference type="Proteomes" id="UP000198809"/>
    </source>
</evidence>
<dbReference type="InterPro" id="IPR007235">
    <property type="entry name" value="Glyco_trans_28_C"/>
</dbReference>
<comment type="similarity">
    <text evidence="2">Belongs to the glycosyltransferase 28 family.</text>
</comment>
<comment type="subcellular location">
    <subcellularLocation>
        <location evidence="1">Membrane</location>
    </subcellularLocation>
</comment>
<reference evidence="7 8" key="1">
    <citation type="submission" date="2016-10" db="EMBL/GenBank/DDBJ databases">
        <authorList>
            <person name="de Groot N.N."/>
        </authorList>
    </citation>
    <scope>NUCLEOTIDE SEQUENCE [LARGE SCALE GENOMIC DNA]</scope>
    <source>
        <strain evidence="7 8">CGMCC 1.10238</strain>
    </source>
</reference>
<dbReference type="Gene3D" id="3.40.50.2000">
    <property type="entry name" value="Glycogen Phosphorylase B"/>
    <property type="match status" value="1"/>
</dbReference>
<dbReference type="GO" id="GO:0016758">
    <property type="term" value="F:hexosyltransferase activity"/>
    <property type="evidence" value="ECO:0007669"/>
    <property type="project" value="InterPro"/>
</dbReference>
<feature type="domain" description="Glycosyl transferase family 28 C-terminal" evidence="5">
    <location>
        <begin position="240"/>
        <end position="354"/>
    </location>
</feature>
<evidence type="ECO:0000256" key="2">
    <source>
        <dbReference type="ARBA" id="ARBA00006962"/>
    </source>
</evidence>
<dbReference type="STRING" id="1333845.SAMN04487895_113143"/>
<dbReference type="PANTHER" id="PTHR43025:SF3">
    <property type="entry name" value="MONOGALACTOSYLDIACYLGLYCEROL SYNTHASE 1, CHLOROPLASTIC"/>
    <property type="match status" value="1"/>
</dbReference>
<evidence type="ECO:0000259" key="6">
    <source>
        <dbReference type="Pfam" id="PF06925"/>
    </source>
</evidence>
<dbReference type="Pfam" id="PF04101">
    <property type="entry name" value="Glyco_tran_28_C"/>
    <property type="match status" value="1"/>
</dbReference>
<dbReference type="PANTHER" id="PTHR43025">
    <property type="entry name" value="MONOGALACTOSYLDIACYLGLYCEROL SYNTHASE"/>
    <property type="match status" value="1"/>
</dbReference>
<gene>
    <name evidence="7" type="ORF">SAMN04487895_113143</name>
</gene>
<organism evidence="7 8">
    <name type="scientific">Paenibacillus sophorae</name>
    <dbReference type="NCBI Taxonomy" id="1333845"/>
    <lineage>
        <taxon>Bacteria</taxon>
        <taxon>Bacillati</taxon>
        <taxon>Bacillota</taxon>
        <taxon>Bacilli</taxon>
        <taxon>Bacillales</taxon>
        <taxon>Paenibacillaceae</taxon>
        <taxon>Paenibacillus</taxon>
    </lineage>
</organism>
<evidence type="ECO:0000256" key="1">
    <source>
        <dbReference type="ARBA" id="ARBA00004370"/>
    </source>
</evidence>
<dbReference type="AlphaFoldDB" id="A0A1H8TB26"/>
<dbReference type="EMBL" id="FODH01000013">
    <property type="protein sequence ID" value="SEO88137.1"/>
    <property type="molecule type" value="Genomic_DNA"/>
</dbReference>
<keyword evidence="4 7" id="KW-0808">Transferase</keyword>
<proteinExistence type="inferred from homology"/>
<feature type="domain" description="Diacylglycerol glucosyltransferase N-terminal" evidence="6">
    <location>
        <begin position="35"/>
        <end position="199"/>
    </location>
</feature>
<dbReference type="Proteomes" id="UP000198809">
    <property type="component" value="Unassembled WGS sequence"/>
</dbReference>
<dbReference type="Pfam" id="PF06925">
    <property type="entry name" value="MGDG_synth"/>
    <property type="match status" value="1"/>
</dbReference>
<evidence type="ECO:0000259" key="5">
    <source>
        <dbReference type="Pfam" id="PF04101"/>
    </source>
</evidence>
<name>A0A1H8TB26_9BACL</name>
<evidence type="ECO:0000313" key="7">
    <source>
        <dbReference type="EMBL" id="SEO88137.1"/>
    </source>
</evidence>
<evidence type="ECO:0000256" key="4">
    <source>
        <dbReference type="ARBA" id="ARBA00022679"/>
    </source>
</evidence>
<dbReference type="GO" id="GO:0016020">
    <property type="term" value="C:membrane"/>
    <property type="evidence" value="ECO:0007669"/>
    <property type="project" value="UniProtKB-SubCell"/>
</dbReference>
<accession>A0A1H8TB26</accession>
<dbReference type="SUPFAM" id="SSF53756">
    <property type="entry name" value="UDP-Glycosyltransferase/glycogen phosphorylase"/>
    <property type="match status" value="1"/>
</dbReference>